<protein>
    <recommendedName>
        <fullName evidence="3">prolyl oligopeptidase</fullName>
        <ecNumber evidence="3">3.4.21.26</ecNumber>
    </recommendedName>
</protein>
<evidence type="ECO:0000256" key="1">
    <source>
        <dbReference type="ARBA" id="ARBA00001070"/>
    </source>
</evidence>
<dbReference type="Pfam" id="PF02897">
    <property type="entry name" value="Peptidase_S9_N"/>
    <property type="match status" value="1"/>
</dbReference>
<keyword evidence="11" id="KW-1185">Reference proteome</keyword>
<evidence type="ECO:0000259" key="8">
    <source>
        <dbReference type="Pfam" id="PF00326"/>
    </source>
</evidence>
<dbReference type="Pfam" id="PF00326">
    <property type="entry name" value="Peptidase_S9"/>
    <property type="match status" value="1"/>
</dbReference>
<dbReference type="InterPro" id="IPR029058">
    <property type="entry name" value="AB_hydrolase_fold"/>
</dbReference>
<dbReference type="InterPro" id="IPR002471">
    <property type="entry name" value="Pept_S9_AS"/>
</dbReference>
<dbReference type="PROSITE" id="PS00708">
    <property type="entry name" value="PRO_ENDOPEP_SER"/>
    <property type="match status" value="1"/>
</dbReference>
<evidence type="ECO:0000259" key="9">
    <source>
        <dbReference type="Pfam" id="PF02897"/>
    </source>
</evidence>
<keyword evidence="4" id="KW-0645">Protease</keyword>
<proteinExistence type="inferred from homology"/>
<evidence type="ECO:0000256" key="2">
    <source>
        <dbReference type="ARBA" id="ARBA00005228"/>
    </source>
</evidence>
<dbReference type="InterPro" id="IPR051167">
    <property type="entry name" value="Prolyl_oligopep/macrocyclase"/>
</dbReference>
<feature type="region of interest" description="Disordered" evidence="7">
    <location>
        <begin position="1"/>
        <end position="24"/>
    </location>
</feature>
<keyword evidence="5" id="KW-0378">Hydrolase</keyword>
<sequence>MTTPGDLPRHGAQASTTPQPYPTARRDDLVEALPTADPVARVTDPYRWLEDAGTDETRAWSAAQDALLAEHRTGWTGRDKVQQRLHELLGAGAVGVPVWRGARRFSTRREPGAEHGVLLVREPVDAHDPDGEQVERVLVDPVALDASGLTTLDAWQPSVEGDLLAYQLSEGGSEESVLRVLDVASGEVVDGPLDRARYSPVAWLPGGGAFYCVRRLAPDLVPDGEEQFHRRVVLHTVGAPESEEVEVFGAGQDLRTYFGVSVSRDGRWLSVTASVGTDPRSDVWLADLGEGSAAATAPPLHEVVIGADASTSARVSRDGRLYVSTDLGAPRGRLAVADPHAPTPEHWRDLLPERDDAVLEGWTVLDGPELGEAPVLLAAWTTHAVSRVTVHDLADGTQRAEVALPGTGSVGGLVSRPEGGHEAWLTFTDPTTLPHVHRYDARTGSLELVEGPPGAADGGADDPDVPTTTQQLEVTSTDGTTVRVLVTARTDALDAEGDPRASAPLVLYGYGGFGISLRPSWSATTLAWVRSGGVWAEAGLRGGGEEGEDWHRAGMGPHKPRVYEDLEAAADALVDRGWTTTESLGIYGGSNGGLLVGAALTRRPAAYAAVVCSAPLLDMVRYQLHGLGRTWAGEYGDAEDPEQLRWLLAHSPYHHVRADEPYPAVLFTVFDGDSRVDPLHARKTCAALQAATARPVEEAPVLLRREADVGHGARSISRSTGLTADVLAFLGDRLGLNVARVP</sequence>
<dbReference type="RefSeq" id="WP_339574600.1">
    <property type="nucleotide sequence ID" value="NZ_JBBIAA010000006.1"/>
</dbReference>
<accession>A0ABU8RJF9</accession>
<comment type="similarity">
    <text evidence="2">Belongs to the peptidase S9A family.</text>
</comment>
<dbReference type="EMBL" id="JBBIAA010000006">
    <property type="protein sequence ID" value="MEJ5945220.1"/>
    <property type="molecule type" value="Genomic_DNA"/>
</dbReference>
<dbReference type="InterPro" id="IPR001375">
    <property type="entry name" value="Peptidase_S9_cat"/>
</dbReference>
<dbReference type="InterPro" id="IPR002470">
    <property type="entry name" value="Peptidase_S9A"/>
</dbReference>
<evidence type="ECO:0000256" key="7">
    <source>
        <dbReference type="SAM" id="MobiDB-lite"/>
    </source>
</evidence>
<feature type="domain" description="Peptidase S9 prolyl oligopeptidase catalytic" evidence="8">
    <location>
        <begin position="524"/>
        <end position="735"/>
    </location>
</feature>
<evidence type="ECO:0000256" key="6">
    <source>
        <dbReference type="ARBA" id="ARBA00022825"/>
    </source>
</evidence>
<dbReference type="Proteomes" id="UP001387100">
    <property type="component" value="Unassembled WGS sequence"/>
</dbReference>
<evidence type="ECO:0000313" key="10">
    <source>
        <dbReference type="EMBL" id="MEJ5945220.1"/>
    </source>
</evidence>
<dbReference type="Gene3D" id="3.40.50.1820">
    <property type="entry name" value="alpha/beta hydrolase"/>
    <property type="match status" value="1"/>
</dbReference>
<keyword evidence="6" id="KW-0720">Serine protease</keyword>
<dbReference type="SUPFAM" id="SSF50993">
    <property type="entry name" value="Peptidase/esterase 'gauge' domain"/>
    <property type="match status" value="1"/>
</dbReference>
<gene>
    <name evidence="10" type="ORF">WDZ17_07905</name>
</gene>
<dbReference type="PANTHER" id="PTHR42881:SF2">
    <property type="entry name" value="PROLYL ENDOPEPTIDASE"/>
    <property type="match status" value="1"/>
</dbReference>
<dbReference type="EC" id="3.4.21.26" evidence="3"/>
<reference evidence="10 11" key="1">
    <citation type="journal article" date="2017" name="Int. J. Syst. Evol. Microbiol.">
        <title>Pseudokineococcus basanitobsidens sp. nov., isolated from volcanic rock.</title>
        <authorList>
            <person name="Lee D.W."/>
            <person name="Park M.Y."/>
            <person name="Kim J.J."/>
            <person name="Kim B.S."/>
        </authorList>
    </citation>
    <scope>NUCLEOTIDE SEQUENCE [LARGE SCALE GENOMIC DNA]</scope>
    <source>
        <strain evidence="10 11">DSM 103726</strain>
    </source>
</reference>
<evidence type="ECO:0000256" key="4">
    <source>
        <dbReference type="ARBA" id="ARBA00022670"/>
    </source>
</evidence>
<comment type="catalytic activity">
    <reaction evidence="1">
        <text>Hydrolysis of Pro-|-Xaa &gt;&gt; Ala-|-Xaa in oligopeptides.</text>
        <dbReference type="EC" id="3.4.21.26"/>
    </reaction>
</comment>
<comment type="caution">
    <text evidence="10">The sequence shown here is derived from an EMBL/GenBank/DDBJ whole genome shotgun (WGS) entry which is preliminary data.</text>
</comment>
<evidence type="ECO:0000256" key="3">
    <source>
        <dbReference type="ARBA" id="ARBA00011897"/>
    </source>
</evidence>
<dbReference type="SUPFAM" id="SSF53474">
    <property type="entry name" value="alpha/beta-Hydrolases"/>
    <property type="match status" value="1"/>
</dbReference>
<organism evidence="10 11">
    <name type="scientific">Pseudokineococcus basanitobsidens</name>
    <dbReference type="NCBI Taxonomy" id="1926649"/>
    <lineage>
        <taxon>Bacteria</taxon>
        <taxon>Bacillati</taxon>
        <taxon>Actinomycetota</taxon>
        <taxon>Actinomycetes</taxon>
        <taxon>Kineosporiales</taxon>
        <taxon>Kineosporiaceae</taxon>
        <taxon>Pseudokineococcus</taxon>
    </lineage>
</organism>
<evidence type="ECO:0000256" key="5">
    <source>
        <dbReference type="ARBA" id="ARBA00022801"/>
    </source>
</evidence>
<name>A0ABU8RJF9_9ACTN</name>
<dbReference type="PANTHER" id="PTHR42881">
    <property type="entry name" value="PROLYL ENDOPEPTIDASE"/>
    <property type="match status" value="1"/>
</dbReference>
<dbReference type="InterPro" id="IPR023302">
    <property type="entry name" value="Pept_S9A_N"/>
</dbReference>
<evidence type="ECO:0000313" key="11">
    <source>
        <dbReference type="Proteomes" id="UP001387100"/>
    </source>
</evidence>
<dbReference type="PRINTS" id="PR00862">
    <property type="entry name" value="PROLIGOPTASE"/>
</dbReference>
<feature type="domain" description="Peptidase S9A N-terminal" evidence="9">
    <location>
        <begin position="28"/>
        <end position="450"/>
    </location>
</feature>
<dbReference type="Gene3D" id="2.130.10.120">
    <property type="entry name" value="Prolyl oligopeptidase, N-terminal domain"/>
    <property type="match status" value="1"/>
</dbReference>